<dbReference type="RefSeq" id="WP_179587079.1">
    <property type="nucleotide sequence ID" value="NZ_JACBYR010000001.1"/>
</dbReference>
<organism evidence="1 2">
    <name type="scientific">Pigmentiphaga litoralis</name>
    <dbReference type="NCBI Taxonomy" id="516702"/>
    <lineage>
        <taxon>Bacteria</taxon>
        <taxon>Pseudomonadati</taxon>
        <taxon>Pseudomonadota</taxon>
        <taxon>Betaproteobacteria</taxon>
        <taxon>Burkholderiales</taxon>
        <taxon>Alcaligenaceae</taxon>
        <taxon>Pigmentiphaga</taxon>
    </lineage>
</organism>
<evidence type="ECO:0000313" key="2">
    <source>
        <dbReference type="Proteomes" id="UP000542125"/>
    </source>
</evidence>
<dbReference type="AlphaFoldDB" id="A0A7Y9LP17"/>
<dbReference type="Proteomes" id="UP000542125">
    <property type="component" value="Unassembled WGS sequence"/>
</dbReference>
<name>A0A7Y9LP17_9BURK</name>
<keyword evidence="2" id="KW-1185">Reference proteome</keyword>
<gene>
    <name evidence="1" type="ORF">FHW18_002702</name>
</gene>
<dbReference type="EMBL" id="JACBYR010000001">
    <property type="protein sequence ID" value="NYE83431.1"/>
    <property type="molecule type" value="Genomic_DNA"/>
</dbReference>
<comment type="caution">
    <text evidence="1">The sequence shown here is derived from an EMBL/GenBank/DDBJ whole genome shotgun (WGS) entry which is preliminary data.</text>
</comment>
<reference evidence="1 2" key="1">
    <citation type="submission" date="2020-07" db="EMBL/GenBank/DDBJ databases">
        <title>Genomic Encyclopedia of Type Strains, Phase IV (KMG-V): Genome sequencing to study the core and pangenomes of soil and plant-associated prokaryotes.</title>
        <authorList>
            <person name="Whitman W."/>
        </authorList>
    </citation>
    <scope>NUCLEOTIDE SEQUENCE [LARGE SCALE GENOMIC DNA]</scope>
    <source>
        <strain evidence="1 2">SAS40</strain>
    </source>
</reference>
<protein>
    <submittedName>
        <fullName evidence="1">Uncharacterized protein</fullName>
    </submittedName>
</protein>
<accession>A0A7Y9LP17</accession>
<evidence type="ECO:0000313" key="1">
    <source>
        <dbReference type="EMBL" id="NYE83431.1"/>
    </source>
</evidence>
<sequence length="211" mass="22558">MLVASAAVFGTGGVRAEAPGPLLPPALAIPAVASSAQAFVPDGFTLANEVTGDLGGAYPGVVQVYENRQGRRAMLVGLRRPNGFEATGWGFVLPCRTCGADLPPDRNLDVRIQGGAIIVVDRSASAADDTTTQAELVFRPSDDRRGWLLTTLTQLTVFTREGRAEQSYIDYRRGDTQDAVGRFDGARFTPDRIDSGRTEARELALDSLALY</sequence>
<proteinExistence type="predicted"/>